<accession>A0A067PZL4</accession>
<dbReference type="EMBL" id="KL197721">
    <property type="protein sequence ID" value="KDQ56702.1"/>
    <property type="molecule type" value="Genomic_DNA"/>
</dbReference>
<dbReference type="CDD" id="cd09917">
    <property type="entry name" value="F-box_SF"/>
    <property type="match status" value="1"/>
</dbReference>
<feature type="domain" description="F-box" evidence="1">
    <location>
        <begin position="6"/>
        <end position="34"/>
    </location>
</feature>
<dbReference type="STRING" id="933084.A0A067PZL4"/>
<evidence type="ECO:0000313" key="2">
    <source>
        <dbReference type="EMBL" id="KDQ56702.1"/>
    </source>
</evidence>
<reference evidence="3" key="1">
    <citation type="journal article" date="2014" name="Proc. Natl. Acad. Sci. U.S.A.">
        <title>Extensive sampling of basidiomycete genomes demonstrates inadequacy of the white-rot/brown-rot paradigm for wood decay fungi.</title>
        <authorList>
            <person name="Riley R."/>
            <person name="Salamov A.A."/>
            <person name="Brown D.W."/>
            <person name="Nagy L.G."/>
            <person name="Floudas D."/>
            <person name="Held B.W."/>
            <person name="Levasseur A."/>
            <person name="Lombard V."/>
            <person name="Morin E."/>
            <person name="Otillar R."/>
            <person name="Lindquist E.A."/>
            <person name="Sun H."/>
            <person name="LaButti K.M."/>
            <person name="Schmutz J."/>
            <person name="Jabbour D."/>
            <person name="Luo H."/>
            <person name="Baker S.E."/>
            <person name="Pisabarro A.G."/>
            <person name="Walton J.D."/>
            <person name="Blanchette R.A."/>
            <person name="Henrissat B."/>
            <person name="Martin F."/>
            <person name="Cullen D."/>
            <person name="Hibbett D.S."/>
            <person name="Grigoriev I.V."/>
        </authorList>
    </citation>
    <scope>NUCLEOTIDE SEQUENCE [LARGE SCALE GENOMIC DNA]</scope>
    <source>
        <strain evidence="3">MUCL 33604</strain>
    </source>
</reference>
<sequence length="442" mass="49226">MVSADNLNLDVLELIFAYLSGNDLVSVSLVSKSFLAGVIPRLYQTLGFRMNQAKKYPKTWSPFAAIVAHPHLAVHVHTIDIRAVPISGSQYHSQFIRDATSALILSQNLSSFTLTVDTLPSFLISLQNKPRLEELRVHANLNRCQMELLTQIKGLRSLDLDYASWNVVDGLSGWCQNNLSATLTTLTLYMAHDLNDQVLASTLENLPNLTSLHVVGCPKADHVTVLQLAGLYTPHLESLSLTTWESPRTLPPLPPLLHLTRLSIDTHCTLSPPSIPPLYTALFALFSPSPLSHLTLKLSDKLILADSFIDGLVERHGMRLKTLSLVGCVVGTESVMRIMRGCRGLDVLGITVPVKEMFPFTLALSHSKSVHTLIDMGEKHENHGPRLSLSKDSIRTLMESVKSLRVVVCDNRRWVATRERSKLKISLERRKRHAAQHWFMAP</sequence>
<name>A0A067PZL4_9AGAM</name>
<dbReference type="Proteomes" id="UP000027265">
    <property type="component" value="Unassembled WGS sequence"/>
</dbReference>
<protein>
    <recommendedName>
        <fullName evidence="1">F-box domain-containing protein</fullName>
    </recommendedName>
</protein>
<dbReference type="OrthoDB" id="3005567at2759"/>
<gene>
    <name evidence="2" type="ORF">JAAARDRAFT_179330</name>
</gene>
<dbReference type="InParanoid" id="A0A067PZL4"/>
<dbReference type="Gene3D" id="3.80.10.10">
    <property type="entry name" value="Ribonuclease Inhibitor"/>
    <property type="match status" value="1"/>
</dbReference>
<keyword evidence="3" id="KW-1185">Reference proteome</keyword>
<organism evidence="2 3">
    <name type="scientific">Jaapia argillacea MUCL 33604</name>
    <dbReference type="NCBI Taxonomy" id="933084"/>
    <lineage>
        <taxon>Eukaryota</taxon>
        <taxon>Fungi</taxon>
        <taxon>Dikarya</taxon>
        <taxon>Basidiomycota</taxon>
        <taxon>Agaricomycotina</taxon>
        <taxon>Agaricomycetes</taxon>
        <taxon>Agaricomycetidae</taxon>
        <taxon>Jaapiales</taxon>
        <taxon>Jaapiaceae</taxon>
        <taxon>Jaapia</taxon>
    </lineage>
</organism>
<evidence type="ECO:0000259" key="1">
    <source>
        <dbReference type="Pfam" id="PF00646"/>
    </source>
</evidence>
<evidence type="ECO:0000313" key="3">
    <source>
        <dbReference type="Proteomes" id="UP000027265"/>
    </source>
</evidence>
<dbReference type="SUPFAM" id="SSF81383">
    <property type="entry name" value="F-box domain"/>
    <property type="match status" value="1"/>
</dbReference>
<dbReference type="HOGENOM" id="CLU_046749_0_0_1"/>
<dbReference type="SUPFAM" id="SSF52047">
    <property type="entry name" value="RNI-like"/>
    <property type="match status" value="1"/>
</dbReference>
<proteinExistence type="predicted"/>
<dbReference type="Pfam" id="PF00646">
    <property type="entry name" value="F-box"/>
    <property type="match status" value="1"/>
</dbReference>
<dbReference type="InterPro" id="IPR036047">
    <property type="entry name" value="F-box-like_dom_sf"/>
</dbReference>
<dbReference type="AlphaFoldDB" id="A0A067PZL4"/>
<dbReference type="InterPro" id="IPR032675">
    <property type="entry name" value="LRR_dom_sf"/>
</dbReference>
<dbReference type="InterPro" id="IPR001810">
    <property type="entry name" value="F-box_dom"/>
</dbReference>